<proteinExistence type="predicted"/>
<gene>
    <name evidence="1" type="ORF">SCABRO_01622</name>
</gene>
<sequence length="103" mass="12067">MRFNIYRGCRSKPLLQALRTGGGCLEKNRVKHGFMFLGQTFRKHVSAPVEALFKQLNSVLREPPHKLEKEAFNAKKFASYFKMMPRKQRKSYVSPKMATNREF</sequence>
<protein>
    <submittedName>
        <fullName evidence="1">Uncharacterized protein</fullName>
    </submittedName>
</protein>
<evidence type="ECO:0000313" key="2">
    <source>
        <dbReference type="Proteomes" id="UP000030652"/>
    </source>
</evidence>
<dbReference type="AlphaFoldDB" id="A0A0B0EPN8"/>
<reference evidence="1 2" key="1">
    <citation type="submission" date="2014-10" db="EMBL/GenBank/DDBJ databases">
        <title>Draft genome of anammox bacterium scalindua brodae, obtained using differential coverage binning of sequence data from two enrichment reactors.</title>
        <authorList>
            <person name="Speth D.R."/>
            <person name="Russ L."/>
            <person name="Kartal B."/>
            <person name="Op den Camp H.J."/>
            <person name="Dutilh B.E."/>
            <person name="Jetten M.S."/>
        </authorList>
    </citation>
    <scope>NUCLEOTIDE SEQUENCE [LARGE SCALE GENOMIC DNA]</scope>
    <source>
        <strain evidence="1">RU1</strain>
    </source>
</reference>
<evidence type="ECO:0000313" key="1">
    <source>
        <dbReference type="EMBL" id="KHE92625.1"/>
    </source>
</evidence>
<name>A0A0B0EPN8_9BACT</name>
<comment type="caution">
    <text evidence="1">The sequence shown here is derived from an EMBL/GenBank/DDBJ whole genome shotgun (WGS) entry which is preliminary data.</text>
</comment>
<dbReference type="Proteomes" id="UP000030652">
    <property type="component" value="Unassembled WGS sequence"/>
</dbReference>
<accession>A0A0B0EPN8</accession>
<organism evidence="1 2">
    <name type="scientific">Candidatus Scalindua brodae</name>
    <dbReference type="NCBI Taxonomy" id="237368"/>
    <lineage>
        <taxon>Bacteria</taxon>
        <taxon>Pseudomonadati</taxon>
        <taxon>Planctomycetota</taxon>
        <taxon>Candidatus Brocadiia</taxon>
        <taxon>Candidatus Brocadiales</taxon>
        <taxon>Candidatus Scalinduaceae</taxon>
        <taxon>Candidatus Scalindua</taxon>
    </lineage>
</organism>
<dbReference type="EMBL" id="JRYO01000111">
    <property type="protein sequence ID" value="KHE92625.1"/>
    <property type="molecule type" value="Genomic_DNA"/>
</dbReference>